<reference evidence="2" key="1">
    <citation type="submission" date="2020-08" db="EMBL/GenBank/DDBJ databases">
        <title>Genome public.</title>
        <authorList>
            <person name="Liu C."/>
            <person name="Sun Q."/>
        </authorList>
    </citation>
    <scope>NUCLEOTIDE SEQUENCE</scope>
    <source>
        <strain evidence="2">NSJ-44</strain>
    </source>
</reference>
<dbReference type="RefSeq" id="WP_249285571.1">
    <property type="nucleotide sequence ID" value="NZ_JACRSO010000004.1"/>
</dbReference>
<dbReference type="PROSITE" id="PS51257">
    <property type="entry name" value="PROKAR_LIPOPROTEIN"/>
    <property type="match status" value="1"/>
</dbReference>
<dbReference type="EMBL" id="JACRSO010000004">
    <property type="protein sequence ID" value="MBC8529755.1"/>
    <property type="molecule type" value="Genomic_DNA"/>
</dbReference>
<proteinExistence type="predicted"/>
<evidence type="ECO:0000313" key="3">
    <source>
        <dbReference type="Proteomes" id="UP000654279"/>
    </source>
</evidence>
<dbReference type="PANTHER" id="PTHR43649">
    <property type="entry name" value="ARABINOSE-BINDING PROTEIN-RELATED"/>
    <property type="match status" value="1"/>
</dbReference>
<dbReference type="InterPro" id="IPR006059">
    <property type="entry name" value="SBP"/>
</dbReference>
<dbReference type="Proteomes" id="UP000654279">
    <property type="component" value="Unassembled WGS sequence"/>
</dbReference>
<sequence length="452" mass="49233">MKKGLTLIMSLLLVAAMGLSMVGCGGAPDAGGAATTGGDASSSASGGTGMAAEPVEIVFWDMAWGAAEKYPAIAEETIKRYTEEVDPNVTFNYTNLPWSNWFETFSTAVASNSAPDFSTGGGFMPFQFAVTGEAADLQWIVDEWKKEGTDTDFPEGALEYWTYKGKQIGIPWNFDPRITVIRQDWLDEAGLAMPTSWEEMIDVAKVFRKRGSDVYGISFGVAADGKIANIYGTANGGLYYDKDGKANLDKKETYSLMKWIRDMKDEGVIPEGIEGYQGEDAKKLFMAEKAGIIVGGTAELREPLAAGLDVAVVPPLKTYDGGIMKGQNCINGFMVFEQSKHKDVAMKVLKWYSENTSECFAKGDMNPLPTRSSFFDKCESEFQQMVIKDVLPNVVPMCYPLPASPPSASSVEGQRFSMQIVQSALTQDEAAQKQTIAKLQKDLEDLIAANDQ</sequence>
<gene>
    <name evidence="2" type="ORF">H8699_09975</name>
</gene>
<feature type="signal peptide" evidence="1">
    <location>
        <begin position="1"/>
        <end position="22"/>
    </location>
</feature>
<dbReference type="Gene3D" id="3.40.190.10">
    <property type="entry name" value="Periplasmic binding protein-like II"/>
    <property type="match status" value="2"/>
</dbReference>
<keyword evidence="3" id="KW-1185">Reference proteome</keyword>
<feature type="chain" id="PRO_5038583322" evidence="1">
    <location>
        <begin position="23"/>
        <end position="452"/>
    </location>
</feature>
<dbReference type="InterPro" id="IPR050490">
    <property type="entry name" value="Bact_solute-bd_prot1"/>
</dbReference>
<comment type="caution">
    <text evidence="2">The sequence shown here is derived from an EMBL/GenBank/DDBJ whole genome shotgun (WGS) entry which is preliminary data.</text>
</comment>
<keyword evidence="1" id="KW-0732">Signal</keyword>
<evidence type="ECO:0000313" key="2">
    <source>
        <dbReference type="EMBL" id="MBC8529755.1"/>
    </source>
</evidence>
<accession>A0A926D3N3</accession>
<evidence type="ECO:0000256" key="1">
    <source>
        <dbReference type="SAM" id="SignalP"/>
    </source>
</evidence>
<name>A0A926D3N3_9FIRM</name>
<dbReference type="PANTHER" id="PTHR43649:SF30">
    <property type="entry name" value="ABC TRANSPORTER SUBSTRATE-BINDING PROTEIN"/>
    <property type="match status" value="1"/>
</dbReference>
<dbReference type="AlphaFoldDB" id="A0A926D3N3"/>
<organism evidence="2 3">
    <name type="scientific">Luoshenia tenuis</name>
    <dbReference type="NCBI Taxonomy" id="2763654"/>
    <lineage>
        <taxon>Bacteria</taxon>
        <taxon>Bacillati</taxon>
        <taxon>Bacillota</taxon>
        <taxon>Clostridia</taxon>
        <taxon>Christensenellales</taxon>
        <taxon>Christensenellaceae</taxon>
        <taxon>Luoshenia</taxon>
    </lineage>
</organism>
<protein>
    <submittedName>
        <fullName evidence="2">Sugar ABC transporter substrate-binding protein</fullName>
    </submittedName>
</protein>
<dbReference type="CDD" id="cd13585">
    <property type="entry name" value="PBP2_TMBP_like"/>
    <property type="match status" value="1"/>
</dbReference>
<dbReference type="SUPFAM" id="SSF53850">
    <property type="entry name" value="Periplasmic binding protein-like II"/>
    <property type="match status" value="1"/>
</dbReference>
<dbReference type="Pfam" id="PF01547">
    <property type="entry name" value="SBP_bac_1"/>
    <property type="match status" value="1"/>
</dbReference>